<evidence type="ECO:0000256" key="2">
    <source>
        <dbReference type="ARBA" id="ARBA00023002"/>
    </source>
</evidence>
<dbReference type="PANTHER" id="PTHR47706">
    <property type="entry name" value="NMRA-LIKE FAMILY PROTEIN"/>
    <property type="match status" value="1"/>
</dbReference>
<dbReference type="CDD" id="cd05259">
    <property type="entry name" value="PCBER_SDR_a"/>
    <property type="match status" value="1"/>
</dbReference>
<dbReference type="RefSeq" id="XP_020122164.1">
    <property type="nucleotide sequence ID" value="XM_020264445.1"/>
</dbReference>
<dbReference type="SUPFAM" id="SSF51735">
    <property type="entry name" value="NAD(P)-binding Rossmann-fold domains"/>
    <property type="match status" value="1"/>
</dbReference>
<dbReference type="EMBL" id="LFMY01000003">
    <property type="protein sequence ID" value="OKL62043.1"/>
    <property type="molecule type" value="Genomic_DNA"/>
</dbReference>
<keyword evidence="2" id="KW-0560">Oxidoreductase</keyword>
<dbReference type="Proteomes" id="UP000214365">
    <property type="component" value="Unassembled WGS sequence"/>
</dbReference>
<dbReference type="STRING" id="1441469.A0A225ARB5"/>
<keyword evidence="1" id="KW-0521">NADP</keyword>
<evidence type="ECO:0000313" key="5">
    <source>
        <dbReference type="Proteomes" id="UP000214365"/>
    </source>
</evidence>
<dbReference type="InterPro" id="IPR051609">
    <property type="entry name" value="NmrA/Isoflavone_reductase-like"/>
</dbReference>
<dbReference type="PANTHER" id="PTHR47706:SF9">
    <property type="entry name" value="NMRA-LIKE DOMAIN-CONTAINING PROTEIN-RELATED"/>
    <property type="match status" value="1"/>
</dbReference>
<dbReference type="InterPro" id="IPR008030">
    <property type="entry name" value="NmrA-like"/>
</dbReference>
<feature type="domain" description="NmrA-like" evidence="3">
    <location>
        <begin position="5"/>
        <end position="242"/>
    </location>
</feature>
<comment type="caution">
    <text evidence="4">The sequence shown here is derived from an EMBL/GenBank/DDBJ whole genome shotgun (WGS) entry which is preliminary data.</text>
</comment>
<dbReference type="OrthoDB" id="9974981at2759"/>
<dbReference type="GeneID" id="31002162"/>
<dbReference type="Gene3D" id="3.90.25.10">
    <property type="entry name" value="UDP-galactose 4-epimerase, domain 1"/>
    <property type="match status" value="1"/>
</dbReference>
<dbReference type="InterPro" id="IPR045312">
    <property type="entry name" value="PCBER-like"/>
</dbReference>
<accession>A0A225ARB5</accession>
<dbReference type="InterPro" id="IPR036291">
    <property type="entry name" value="NAD(P)-bd_dom_sf"/>
</dbReference>
<dbReference type="Gene3D" id="3.40.50.720">
    <property type="entry name" value="NAD(P)-binding Rossmann-like Domain"/>
    <property type="match status" value="1"/>
</dbReference>
<evidence type="ECO:0000256" key="1">
    <source>
        <dbReference type="ARBA" id="ARBA00022857"/>
    </source>
</evidence>
<keyword evidence="5" id="KW-1185">Reference proteome</keyword>
<sequence length="311" mass="33767">MSPYKNVVLVGASGSVGQTIVNGLLASATEFNITLLVRADSSSRIAQEGHAAIRVVRGDLSDDAFLKRALTDQEALVVALNSTPDTFKLQDRLVDAAAAVGVKRIIPSDFGSDVTNPKILEAVPLYQGKVDAARYLEEVVAKNPATTWTAVINGPFYDWGMERDLFGFNPKTRTATLYDNGTGKFDSTNITSLGHVVGSILTAPENFTNRYVYVSEFAISQNEIFEALLRATKTHAKDWTIAHRTTEELKKEGLEKIEKWDFSGALDLIFAAVFKAGLGSDYSTTQRIDNAAVGLKQGDILDTTTVILEGK</sequence>
<dbReference type="Pfam" id="PF05368">
    <property type="entry name" value="NmrA"/>
    <property type="match status" value="1"/>
</dbReference>
<protein>
    <recommendedName>
        <fullName evidence="3">NmrA-like domain-containing protein</fullName>
    </recommendedName>
</protein>
<organism evidence="4 5">
    <name type="scientific">Talaromyces atroroseus</name>
    <dbReference type="NCBI Taxonomy" id="1441469"/>
    <lineage>
        <taxon>Eukaryota</taxon>
        <taxon>Fungi</taxon>
        <taxon>Dikarya</taxon>
        <taxon>Ascomycota</taxon>
        <taxon>Pezizomycotina</taxon>
        <taxon>Eurotiomycetes</taxon>
        <taxon>Eurotiomycetidae</taxon>
        <taxon>Eurotiales</taxon>
        <taxon>Trichocomaceae</taxon>
        <taxon>Talaromyces</taxon>
        <taxon>Talaromyces sect. Trachyspermi</taxon>
    </lineage>
</organism>
<evidence type="ECO:0000259" key="3">
    <source>
        <dbReference type="Pfam" id="PF05368"/>
    </source>
</evidence>
<dbReference type="GO" id="GO:0016491">
    <property type="term" value="F:oxidoreductase activity"/>
    <property type="evidence" value="ECO:0007669"/>
    <property type="project" value="UniProtKB-KW"/>
</dbReference>
<dbReference type="AlphaFoldDB" id="A0A225ARB5"/>
<gene>
    <name evidence="4" type="ORF">UA08_02407</name>
</gene>
<name>A0A225ARB5_TALAT</name>
<proteinExistence type="predicted"/>
<evidence type="ECO:0000313" key="4">
    <source>
        <dbReference type="EMBL" id="OKL62043.1"/>
    </source>
</evidence>
<reference evidence="4 5" key="1">
    <citation type="submission" date="2015-06" db="EMBL/GenBank/DDBJ databases">
        <title>Talaromyces atroroseus IBT 11181 draft genome.</title>
        <authorList>
            <person name="Rasmussen K.B."/>
            <person name="Rasmussen S."/>
            <person name="Petersen B."/>
            <person name="Sicheritz-Ponten T."/>
            <person name="Mortensen U.H."/>
            <person name="Thrane U."/>
        </authorList>
    </citation>
    <scope>NUCLEOTIDE SEQUENCE [LARGE SCALE GENOMIC DNA]</scope>
    <source>
        <strain evidence="4 5">IBT 11181</strain>
    </source>
</reference>